<dbReference type="InterPro" id="IPR050490">
    <property type="entry name" value="Bact_solute-bd_prot1"/>
</dbReference>
<protein>
    <submittedName>
        <fullName evidence="1">Carbohydrate ABC transporter substrate-binding protein</fullName>
    </submittedName>
</protein>
<reference evidence="1 2" key="1">
    <citation type="submission" date="2019-07" db="EMBL/GenBank/DDBJ databases">
        <title>Microlunatus dokdonensis sp. nov. isolated from the rhizospheric soil of the wild plant Elymus tsukushiensis.</title>
        <authorList>
            <person name="Ghim S.-Y."/>
            <person name="Hwang Y.-J."/>
            <person name="Son J.-S."/>
            <person name="Shin J.-H."/>
        </authorList>
    </citation>
    <scope>NUCLEOTIDE SEQUENCE [LARGE SCALE GENOMIC DNA]</scope>
    <source>
        <strain evidence="1 2">KUDC0627</strain>
    </source>
</reference>
<dbReference type="PROSITE" id="PS51318">
    <property type="entry name" value="TAT"/>
    <property type="match status" value="1"/>
</dbReference>
<keyword evidence="2" id="KW-1185">Reference proteome</keyword>
<dbReference type="OrthoDB" id="3718433at2"/>
<dbReference type="Gene3D" id="3.40.190.10">
    <property type="entry name" value="Periplasmic binding protein-like II"/>
    <property type="match status" value="2"/>
</dbReference>
<dbReference type="AlphaFoldDB" id="A0A516PZY9"/>
<sequence>MGGFSDPTVSRRAMLGLGLGAAAAGVAGCSRFGGGGSTSADGSTTLNMIWWGDSERAKSTEAMLDVFKKKNSGINIKTEYQDSGPYKDKMATRFASGDVPDLCNQRRDSIREYADRSALLDLNQHLDVLNTKDIPDSVRKIGQVQDSMYGIPAGLNAVGFVINKELAEKYGVEIPDGNTWSWDDLWSFSRKITKASGKKVYGTDVDFATIQNLVVFVRQTGEELYNEDGTFGASEKTLTDWFSMSVSERKTGGLSPAGFLDASGSSADQDGLTKKVLASQIIPTNNLKAESESVGTELQLNRIPGETQGARRGMSIDTSMYWSIAAKSKHVDDSLKLLDFIVNDVEGNRAVGPTRGVPMSSKVADAIYPDLGPEDKASIDYIKGLSKETLPESRPDPVGGSAVQDACTSIATEVMFGRMKPADAAKKLISKANEALGKK</sequence>
<evidence type="ECO:0000313" key="2">
    <source>
        <dbReference type="Proteomes" id="UP000319263"/>
    </source>
</evidence>
<dbReference type="SUPFAM" id="SSF53850">
    <property type="entry name" value="Periplasmic binding protein-like II"/>
    <property type="match status" value="1"/>
</dbReference>
<accession>A0A516PZY9</accession>
<gene>
    <name evidence="1" type="ORF">FOE78_13225</name>
</gene>
<dbReference type="Proteomes" id="UP000319263">
    <property type="component" value="Chromosome"/>
</dbReference>
<dbReference type="PANTHER" id="PTHR43649:SF12">
    <property type="entry name" value="DIACETYLCHITOBIOSE BINDING PROTEIN DASA"/>
    <property type="match status" value="1"/>
</dbReference>
<name>A0A516PZY9_9ACTN</name>
<dbReference type="RefSeq" id="WP_143986705.1">
    <property type="nucleotide sequence ID" value="NZ_CP041692.1"/>
</dbReference>
<evidence type="ECO:0000313" key="1">
    <source>
        <dbReference type="EMBL" id="QDP96743.1"/>
    </source>
</evidence>
<dbReference type="Pfam" id="PF01547">
    <property type="entry name" value="SBP_bac_1"/>
    <property type="match status" value="1"/>
</dbReference>
<dbReference type="KEGG" id="mik:FOE78_13225"/>
<dbReference type="InterPro" id="IPR006311">
    <property type="entry name" value="TAT_signal"/>
</dbReference>
<proteinExistence type="predicted"/>
<dbReference type="PANTHER" id="PTHR43649">
    <property type="entry name" value="ARABINOSE-BINDING PROTEIN-RELATED"/>
    <property type="match status" value="1"/>
</dbReference>
<organism evidence="1 2">
    <name type="scientific">Microlunatus elymi</name>
    <dbReference type="NCBI Taxonomy" id="2596828"/>
    <lineage>
        <taxon>Bacteria</taxon>
        <taxon>Bacillati</taxon>
        <taxon>Actinomycetota</taxon>
        <taxon>Actinomycetes</taxon>
        <taxon>Propionibacteriales</taxon>
        <taxon>Propionibacteriaceae</taxon>
        <taxon>Microlunatus</taxon>
    </lineage>
</organism>
<dbReference type="EMBL" id="CP041692">
    <property type="protein sequence ID" value="QDP96743.1"/>
    <property type="molecule type" value="Genomic_DNA"/>
</dbReference>
<dbReference type="InterPro" id="IPR006059">
    <property type="entry name" value="SBP"/>
</dbReference>